<dbReference type="NCBIfam" id="TIGR00671">
    <property type="entry name" value="baf"/>
    <property type="match status" value="1"/>
</dbReference>
<comment type="function">
    <text evidence="16">Catalyzes the phosphorylation of pantothenate (Pan), the first step in CoA biosynthesis.</text>
</comment>
<dbReference type="SUPFAM" id="SSF53067">
    <property type="entry name" value="Actin-like ATPase domain"/>
    <property type="match status" value="2"/>
</dbReference>
<keyword evidence="7 16" id="KW-0963">Cytoplasm</keyword>
<keyword evidence="12 16" id="KW-0630">Potassium</keyword>
<evidence type="ECO:0000256" key="1">
    <source>
        <dbReference type="ARBA" id="ARBA00001206"/>
    </source>
</evidence>
<evidence type="ECO:0000256" key="14">
    <source>
        <dbReference type="ARBA" id="ARBA00038036"/>
    </source>
</evidence>
<gene>
    <name evidence="16" type="primary">coaX</name>
    <name evidence="17" type="ORF">sS8_5351</name>
</gene>
<evidence type="ECO:0000256" key="10">
    <source>
        <dbReference type="ARBA" id="ARBA00022777"/>
    </source>
</evidence>
<sequence length="250" mass="26686">MSAILLLVDIGNSRVKWGIAQENRIVSGQSFASASESLGDSLDVHWLSLPVPHRIFACNVAGNEAERTITDWIRGHWRISSNFVRPADRGYGVVNGYERPEKLGVDRWVSLIASREFANRSICVADCGTALTFDVLDADGRHLGGLIAPGLALMKRALVQETKGIGNVGHDRSDFLGRSTSAAVQGGILTACAGLIEKSLERAAKKLGHAPDLLLTGGDAEVIAGVLDKPCRVVPDLILRGLLRIASSVS</sequence>
<keyword evidence="10 16" id="KW-0418">Kinase</keyword>
<dbReference type="Pfam" id="PF03309">
    <property type="entry name" value="Pan_kinase"/>
    <property type="match status" value="1"/>
</dbReference>
<protein>
    <recommendedName>
        <fullName evidence="15 16">Type III pantothenate kinase</fullName>
        <ecNumber evidence="6 16">2.7.1.33</ecNumber>
    </recommendedName>
    <alternativeName>
        <fullName evidence="16">PanK-III</fullName>
    </alternativeName>
    <alternativeName>
        <fullName evidence="16">Pantothenic acid kinase</fullName>
    </alternativeName>
</protein>
<dbReference type="GO" id="GO:0005524">
    <property type="term" value="F:ATP binding"/>
    <property type="evidence" value="ECO:0007669"/>
    <property type="project" value="UniProtKB-UniRule"/>
</dbReference>
<comment type="similarity">
    <text evidence="14 16">Belongs to the type III pantothenate kinase family.</text>
</comment>
<keyword evidence="9 16" id="KW-0547">Nucleotide-binding</keyword>
<dbReference type="GO" id="GO:0015937">
    <property type="term" value="P:coenzyme A biosynthetic process"/>
    <property type="evidence" value="ECO:0007669"/>
    <property type="project" value="UniProtKB-UniRule"/>
</dbReference>
<keyword evidence="11 16" id="KW-0067">ATP-binding</keyword>
<evidence type="ECO:0000313" key="18">
    <source>
        <dbReference type="Proteomes" id="UP000266313"/>
    </source>
</evidence>
<dbReference type="PANTHER" id="PTHR34265:SF1">
    <property type="entry name" value="TYPE III PANTOTHENATE KINASE"/>
    <property type="match status" value="1"/>
</dbReference>
<evidence type="ECO:0000256" key="9">
    <source>
        <dbReference type="ARBA" id="ARBA00022741"/>
    </source>
</evidence>
<dbReference type="GO" id="GO:0004594">
    <property type="term" value="F:pantothenate kinase activity"/>
    <property type="evidence" value="ECO:0007669"/>
    <property type="project" value="UniProtKB-UniRule"/>
</dbReference>
<dbReference type="AlphaFoldDB" id="A0A250L059"/>
<evidence type="ECO:0000256" key="15">
    <source>
        <dbReference type="ARBA" id="ARBA00040883"/>
    </source>
</evidence>
<dbReference type="Proteomes" id="UP000266313">
    <property type="component" value="Chromosome"/>
</dbReference>
<evidence type="ECO:0000256" key="3">
    <source>
        <dbReference type="ARBA" id="ARBA00004496"/>
    </source>
</evidence>
<comment type="catalytic activity">
    <reaction evidence="1 16">
        <text>(R)-pantothenate + ATP = (R)-4'-phosphopantothenate + ADP + H(+)</text>
        <dbReference type="Rhea" id="RHEA:16373"/>
        <dbReference type="ChEBI" id="CHEBI:10986"/>
        <dbReference type="ChEBI" id="CHEBI:15378"/>
        <dbReference type="ChEBI" id="CHEBI:29032"/>
        <dbReference type="ChEBI" id="CHEBI:30616"/>
        <dbReference type="ChEBI" id="CHEBI:456216"/>
        <dbReference type="EC" id="2.7.1.33"/>
    </reaction>
</comment>
<keyword evidence="8 16" id="KW-0808">Transferase</keyword>
<comment type="pathway">
    <text evidence="4 16">Cofactor biosynthesis; coenzyme A biosynthesis; CoA from (R)-pantothenate: step 1/5.</text>
</comment>
<dbReference type="GO" id="GO:0005737">
    <property type="term" value="C:cytoplasm"/>
    <property type="evidence" value="ECO:0007669"/>
    <property type="project" value="UniProtKB-SubCell"/>
</dbReference>
<organism evidence="17 18">
    <name type="scientific">Methylocaldum marinum</name>
    <dbReference type="NCBI Taxonomy" id="1432792"/>
    <lineage>
        <taxon>Bacteria</taxon>
        <taxon>Pseudomonadati</taxon>
        <taxon>Pseudomonadota</taxon>
        <taxon>Gammaproteobacteria</taxon>
        <taxon>Methylococcales</taxon>
        <taxon>Methylococcaceae</taxon>
        <taxon>Methylocaldum</taxon>
    </lineage>
</organism>
<keyword evidence="13 16" id="KW-0173">Coenzyme A biosynthesis</keyword>
<dbReference type="KEGG" id="mmai:sS8_5351"/>
<evidence type="ECO:0000256" key="11">
    <source>
        <dbReference type="ARBA" id="ARBA00022840"/>
    </source>
</evidence>
<feature type="active site" description="Proton acceptor" evidence="16">
    <location>
        <position position="106"/>
    </location>
</feature>
<dbReference type="GO" id="GO:0046872">
    <property type="term" value="F:metal ion binding"/>
    <property type="evidence" value="ECO:0007669"/>
    <property type="project" value="UniProtKB-KW"/>
</dbReference>
<accession>A0A250L059</accession>
<dbReference type="InterPro" id="IPR043129">
    <property type="entry name" value="ATPase_NBD"/>
</dbReference>
<dbReference type="UniPathway" id="UPA00241">
    <property type="reaction ID" value="UER00352"/>
</dbReference>
<comment type="cofactor">
    <cofactor evidence="16">
        <name>NH4(+)</name>
        <dbReference type="ChEBI" id="CHEBI:28938"/>
    </cofactor>
    <cofactor evidence="16">
        <name>K(+)</name>
        <dbReference type="ChEBI" id="CHEBI:29103"/>
    </cofactor>
    <text evidence="16">A monovalent cation. Ammonium or potassium.</text>
</comment>
<feature type="binding site" evidence="16">
    <location>
        <position position="97"/>
    </location>
    <ligand>
        <name>substrate</name>
    </ligand>
</feature>
<dbReference type="EC" id="2.7.1.33" evidence="6 16"/>
<feature type="binding site" evidence="16">
    <location>
        <begin position="9"/>
        <end position="16"/>
    </location>
    <ligand>
        <name>ATP</name>
        <dbReference type="ChEBI" id="CHEBI:30616"/>
    </ligand>
</feature>
<evidence type="ECO:0000256" key="6">
    <source>
        <dbReference type="ARBA" id="ARBA00012102"/>
    </source>
</evidence>
<name>A0A250L059_9GAMM</name>
<evidence type="ECO:0000256" key="7">
    <source>
        <dbReference type="ARBA" id="ARBA00022490"/>
    </source>
</evidence>
<evidence type="ECO:0000256" key="5">
    <source>
        <dbReference type="ARBA" id="ARBA00011738"/>
    </source>
</evidence>
<evidence type="ECO:0000256" key="8">
    <source>
        <dbReference type="ARBA" id="ARBA00022679"/>
    </source>
</evidence>
<dbReference type="InterPro" id="IPR004619">
    <property type="entry name" value="Type_III_PanK"/>
</dbReference>
<evidence type="ECO:0000256" key="4">
    <source>
        <dbReference type="ARBA" id="ARBA00005225"/>
    </source>
</evidence>
<feature type="binding site" evidence="16">
    <location>
        <position position="129"/>
    </location>
    <ligand>
        <name>ATP</name>
        <dbReference type="ChEBI" id="CHEBI:30616"/>
    </ligand>
</feature>
<dbReference type="HAMAP" id="MF_01274">
    <property type="entry name" value="Pantothen_kinase_3"/>
    <property type="match status" value="1"/>
</dbReference>
<dbReference type="RefSeq" id="WP_119632286.1">
    <property type="nucleotide sequence ID" value="NZ_AP017928.1"/>
</dbReference>
<keyword evidence="18" id="KW-1185">Reference proteome</keyword>
<feature type="binding site" evidence="16">
    <location>
        <position position="126"/>
    </location>
    <ligand>
        <name>K(+)</name>
        <dbReference type="ChEBI" id="CHEBI:29103"/>
    </ligand>
</feature>
<dbReference type="OrthoDB" id="9781305at2"/>
<dbReference type="Gene3D" id="3.30.420.40">
    <property type="match status" value="2"/>
</dbReference>
<evidence type="ECO:0000256" key="13">
    <source>
        <dbReference type="ARBA" id="ARBA00022993"/>
    </source>
</evidence>
<proteinExistence type="inferred from homology"/>
<comment type="subcellular location">
    <subcellularLocation>
        <location evidence="3 16">Cytoplasm</location>
    </subcellularLocation>
</comment>
<dbReference type="PANTHER" id="PTHR34265">
    <property type="entry name" value="TYPE III PANTOTHENATE KINASE"/>
    <property type="match status" value="1"/>
</dbReference>
<dbReference type="CDD" id="cd24015">
    <property type="entry name" value="ASKHA_NBD_PanK-III"/>
    <property type="match status" value="1"/>
</dbReference>
<feature type="binding site" evidence="16">
    <location>
        <begin position="104"/>
        <end position="107"/>
    </location>
    <ligand>
        <name>substrate</name>
    </ligand>
</feature>
<evidence type="ECO:0000256" key="2">
    <source>
        <dbReference type="ARBA" id="ARBA00001958"/>
    </source>
</evidence>
<comment type="cofactor">
    <cofactor evidence="2">
        <name>K(+)</name>
        <dbReference type="ChEBI" id="CHEBI:29103"/>
    </cofactor>
</comment>
<evidence type="ECO:0000313" key="17">
    <source>
        <dbReference type="EMBL" id="BBA37270.1"/>
    </source>
</evidence>
<comment type="subunit">
    <text evidence="5 16">Homodimer.</text>
</comment>
<feature type="binding site" evidence="16">
    <location>
        <position position="180"/>
    </location>
    <ligand>
        <name>substrate</name>
    </ligand>
</feature>
<evidence type="ECO:0000256" key="16">
    <source>
        <dbReference type="HAMAP-Rule" id="MF_01274"/>
    </source>
</evidence>
<dbReference type="EMBL" id="AP017928">
    <property type="protein sequence ID" value="BBA37270.1"/>
    <property type="molecule type" value="Genomic_DNA"/>
</dbReference>
<reference evidence="17 18" key="1">
    <citation type="submission" date="2016-12" db="EMBL/GenBank/DDBJ databases">
        <title>Genome sequencing of Methylocaldum marinum.</title>
        <authorList>
            <person name="Takeuchi M."/>
            <person name="Kamagata Y."/>
            <person name="Hiraoka S."/>
            <person name="Oshima K."/>
            <person name="Hattori M."/>
            <person name="Iwasaki W."/>
        </authorList>
    </citation>
    <scope>NUCLEOTIDE SEQUENCE [LARGE SCALE GENOMIC DNA]</scope>
    <source>
        <strain evidence="17 18">S8</strain>
    </source>
</reference>
<keyword evidence="16" id="KW-0479">Metal-binding</keyword>
<evidence type="ECO:0000256" key="12">
    <source>
        <dbReference type="ARBA" id="ARBA00022958"/>
    </source>
</evidence>